<name>A0A8K0JLM8_9TREE</name>
<gene>
    <name evidence="1" type="ORF">FFLO_03290</name>
</gene>
<dbReference type="Proteomes" id="UP000812966">
    <property type="component" value="Unassembled WGS sequence"/>
</dbReference>
<sequence length="220" mass="23843">MAQGRRGISIQSDMNFAPETIFDPTRTPTIDTSEPTQPALLQETVPLGTLASGTVILLSPVPIGQIALTAHKVQISDKIFQFVFHKRAGSSKAQATSSVLSKALIHVKGQHEGIPRLVSILGANHLFIRELTSFANELERAAGFVMLLGKGPSNDLRLGMNELIRKLDISEPIGDLVDSLHEQVLVHNAAWLIITQYGPLLGGNTRLQSYRLLNAPSVGR</sequence>
<proteinExistence type="predicted"/>
<dbReference type="EMBL" id="JABELV010000059">
    <property type="protein sequence ID" value="KAG7544329.1"/>
    <property type="molecule type" value="Genomic_DNA"/>
</dbReference>
<organism evidence="1 2">
    <name type="scientific">Filobasidium floriforme</name>
    <dbReference type="NCBI Taxonomy" id="5210"/>
    <lineage>
        <taxon>Eukaryota</taxon>
        <taxon>Fungi</taxon>
        <taxon>Dikarya</taxon>
        <taxon>Basidiomycota</taxon>
        <taxon>Agaricomycotina</taxon>
        <taxon>Tremellomycetes</taxon>
        <taxon>Filobasidiales</taxon>
        <taxon>Filobasidiaceae</taxon>
        <taxon>Filobasidium</taxon>
    </lineage>
</organism>
<accession>A0A8K0JLM8</accession>
<evidence type="ECO:0000313" key="2">
    <source>
        <dbReference type="Proteomes" id="UP000812966"/>
    </source>
</evidence>
<dbReference type="AlphaFoldDB" id="A0A8K0JLM8"/>
<reference evidence="1" key="1">
    <citation type="submission" date="2020-04" db="EMBL/GenBank/DDBJ databases">
        <title>Analysis of mating type loci in Filobasidium floriforme.</title>
        <authorList>
            <person name="Nowrousian M."/>
        </authorList>
    </citation>
    <scope>NUCLEOTIDE SEQUENCE</scope>
    <source>
        <strain evidence="1">CBS 6242</strain>
    </source>
</reference>
<comment type="caution">
    <text evidence="1">The sequence shown here is derived from an EMBL/GenBank/DDBJ whole genome shotgun (WGS) entry which is preliminary data.</text>
</comment>
<protein>
    <submittedName>
        <fullName evidence="1">Uncharacterized protein</fullName>
    </submittedName>
</protein>
<keyword evidence="2" id="KW-1185">Reference proteome</keyword>
<evidence type="ECO:0000313" key="1">
    <source>
        <dbReference type="EMBL" id="KAG7544329.1"/>
    </source>
</evidence>